<keyword evidence="3" id="KW-1185">Reference proteome</keyword>
<dbReference type="Proteomes" id="UP000821853">
    <property type="component" value="Unassembled WGS sequence"/>
</dbReference>
<accession>A0A9J6GTP4</accession>
<feature type="transmembrane region" description="Helical" evidence="1">
    <location>
        <begin position="14"/>
        <end position="34"/>
    </location>
</feature>
<comment type="caution">
    <text evidence="2">The sequence shown here is derived from an EMBL/GenBank/DDBJ whole genome shotgun (WGS) entry which is preliminary data.</text>
</comment>
<evidence type="ECO:0008006" key="4">
    <source>
        <dbReference type="Google" id="ProtNLM"/>
    </source>
</evidence>
<keyword evidence="1" id="KW-0472">Membrane</keyword>
<proteinExistence type="predicted"/>
<dbReference type="InterPro" id="IPR039859">
    <property type="entry name" value="PFA4/ZDH16/20/ERF2-like"/>
</dbReference>
<evidence type="ECO:0000313" key="2">
    <source>
        <dbReference type="EMBL" id="KAH9378217.1"/>
    </source>
</evidence>
<reference evidence="2 3" key="1">
    <citation type="journal article" date="2020" name="Cell">
        <title>Large-Scale Comparative Analyses of Tick Genomes Elucidate Their Genetic Diversity and Vector Capacities.</title>
        <authorList>
            <consortium name="Tick Genome and Microbiome Consortium (TIGMIC)"/>
            <person name="Jia N."/>
            <person name="Wang J."/>
            <person name="Shi W."/>
            <person name="Du L."/>
            <person name="Sun Y."/>
            <person name="Zhan W."/>
            <person name="Jiang J.F."/>
            <person name="Wang Q."/>
            <person name="Zhang B."/>
            <person name="Ji P."/>
            <person name="Bell-Sakyi L."/>
            <person name="Cui X.M."/>
            <person name="Yuan T.T."/>
            <person name="Jiang B.G."/>
            <person name="Yang W.F."/>
            <person name="Lam T.T."/>
            <person name="Chang Q.C."/>
            <person name="Ding S.J."/>
            <person name="Wang X.J."/>
            <person name="Zhu J.G."/>
            <person name="Ruan X.D."/>
            <person name="Zhao L."/>
            <person name="Wei J.T."/>
            <person name="Ye R.Z."/>
            <person name="Que T.C."/>
            <person name="Du C.H."/>
            <person name="Zhou Y.H."/>
            <person name="Cheng J.X."/>
            <person name="Dai P.F."/>
            <person name="Guo W.B."/>
            <person name="Han X.H."/>
            <person name="Huang E.J."/>
            <person name="Li L.F."/>
            <person name="Wei W."/>
            <person name="Gao Y.C."/>
            <person name="Liu J.Z."/>
            <person name="Shao H.Z."/>
            <person name="Wang X."/>
            <person name="Wang C.C."/>
            <person name="Yang T.C."/>
            <person name="Huo Q.B."/>
            <person name="Li W."/>
            <person name="Chen H.Y."/>
            <person name="Chen S.E."/>
            <person name="Zhou L.G."/>
            <person name="Ni X.B."/>
            <person name="Tian J.H."/>
            <person name="Sheng Y."/>
            <person name="Liu T."/>
            <person name="Pan Y.S."/>
            <person name="Xia L.Y."/>
            <person name="Li J."/>
            <person name="Zhao F."/>
            <person name="Cao W.C."/>
        </authorList>
    </citation>
    <scope>NUCLEOTIDE SEQUENCE [LARGE SCALE GENOMIC DNA]</scope>
    <source>
        <strain evidence="2">HaeL-2018</strain>
    </source>
</reference>
<protein>
    <recommendedName>
        <fullName evidence="4">Palmitoyltransferase</fullName>
    </recommendedName>
</protein>
<organism evidence="2 3">
    <name type="scientific">Haemaphysalis longicornis</name>
    <name type="common">Bush tick</name>
    <dbReference type="NCBI Taxonomy" id="44386"/>
    <lineage>
        <taxon>Eukaryota</taxon>
        <taxon>Metazoa</taxon>
        <taxon>Ecdysozoa</taxon>
        <taxon>Arthropoda</taxon>
        <taxon>Chelicerata</taxon>
        <taxon>Arachnida</taxon>
        <taxon>Acari</taxon>
        <taxon>Parasitiformes</taxon>
        <taxon>Ixodida</taxon>
        <taxon>Ixodoidea</taxon>
        <taxon>Ixodidae</taxon>
        <taxon>Haemaphysalinae</taxon>
        <taxon>Haemaphysalis</taxon>
    </lineage>
</organism>
<dbReference type="GO" id="GO:0016409">
    <property type="term" value="F:palmitoyltransferase activity"/>
    <property type="evidence" value="ECO:0007669"/>
    <property type="project" value="InterPro"/>
</dbReference>
<dbReference type="PROSITE" id="PS50216">
    <property type="entry name" value="DHHC"/>
    <property type="match status" value="1"/>
</dbReference>
<dbReference type="EMBL" id="JABSTR010000008">
    <property type="protein sequence ID" value="KAH9378217.1"/>
    <property type="molecule type" value="Genomic_DNA"/>
</dbReference>
<dbReference type="OrthoDB" id="302728at2759"/>
<keyword evidence="1" id="KW-1133">Transmembrane helix</keyword>
<dbReference type="PANTHER" id="PTHR12246">
    <property type="entry name" value="PALMITOYLTRANSFERASE ZDHHC16"/>
    <property type="match status" value="1"/>
</dbReference>
<sequence length="146" mass="16859">MSGLFNVLRFIRNAFYWIPLGFPLSMFVWSYYAYVIIFCGSCLTDAVLQIVLIVVYHLLLVLCLWSYAMTTFTPPTPVPHRFKLGEVEKGHLASSTLNPEQRNALLEDMANRRGVRTRRFDGAVNYCVSCQVFKPDRCHHCSQCER</sequence>
<keyword evidence="1" id="KW-0812">Transmembrane</keyword>
<dbReference type="AlphaFoldDB" id="A0A9J6GTP4"/>
<dbReference type="VEuPathDB" id="VectorBase:HLOH_056868"/>
<feature type="transmembrane region" description="Helical" evidence="1">
    <location>
        <begin position="46"/>
        <end position="68"/>
    </location>
</feature>
<evidence type="ECO:0000313" key="3">
    <source>
        <dbReference type="Proteomes" id="UP000821853"/>
    </source>
</evidence>
<evidence type="ECO:0000256" key="1">
    <source>
        <dbReference type="SAM" id="Phobius"/>
    </source>
</evidence>
<name>A0A9J6GTP4_HAELO</name>
<gene>
    <name evidence="2" type="ORF">HPB48_018519</name>
</gene>
<dbReference type="OMA" id="IRCIKWI"/>